<sequence>MARPHEPERRLTGLVERRQVTALAYDLVGSTPLAERLDPEELREILQAFHQVCTAAVEEYGGRVNLYAGDGGMAFFGYPITYENGAERAIRAGLAITARCGELSPTIKGAGVKLHVRVGIATGRVVAGELSGDGHGRREVVGIAPHLASRLQAAAAPNTVLVAESTRSLVGTLFRFGPGRALALAGFSQPQQAFAALRERRQKSRFEGARSGTDTPLLSRDAEVSLILDRWDSARHGRGQAVVVTGEAGLGKSRLAASVRASLADEATYAWVFQCSPLHMATPLYPVAALLERVLLMRPDKYPSIPEARLNRLLAEAVPPYPEAAPYFANLLPHVPSSHEAPPPSTPEQLKEDTFSALLEFTARLSARGPMLIIVEDAQWIDPTSLELLRRLMDRLAELPVLMIVTTRSGPFLRDVDPEAITRIELAPLSEAAAAMLVGHMAGPVDLPREQVRHIVDRAEGNPFFLEELTRTVLASATADSPDQRSEWAVEIPRTLSDMLTARLDQSGRGKQVAQIASAIGRSFSLILLQKAADLDAATLGKEVRRLITQGLLTFDAHLPQPVFAFRHALLQVCAYDSMLKARRQAVHQRIAEVLEADFQDSSEAASEILARHLAEAGLPREAIAKLRIAGQNAALRPANVEAVHLLQRALALCAELAPGPQRDETELDIRLALGPLLITTAGPGAPEVQDNYQGAVSLCEGMSPDSRHFTAHWGWWRTAPDFTIMRQRADRLSHVALSISDPHLKLQAHHCQWATLFMLGEQKHCCEHIREGLDLYDAAEHGTDAILYGGHDPKVCALGEKALSLWIQGFPSRAAAVIKSCARHAAQLDHLASRSHFEEAEINLLHYFGDVERVADRARRMNRLARGLGFRDVEAKAEIFGGWAMAFAGNPAGGSDLIEHGLATQRMIGTQEDFPAYLEMLADVHGLAGEHARGLDVIDEAVAIAEETGLQYWSAELHRRRGELLLALGRTADALAAFDKALAVASAQSAHSLFLRAATSKTALLAQSGERSAGSTLLKGAIGSLPEAAATQDRNRATRVLDRLR</sequence>
<dbReference type="Proteomes" id="UP000321085">
    <property type="component" value="Unassembled WGS sequence"/>
</dbReference>
<feature type="repeat" description="TPR" evidence="3">
    <location>
        <begin position="956"/>
        <end position="989"/>
    </location>
</feature>
<dbReference type="GO" id="GO:0009190">
    <property type="term" value="P:cyclic nucleotide biosynthetic process"/>
    <property type="evidence" value="ECO:0007669"/>
    <property type="project" value="InterPro"/>
</dbReference>
<evidence type="ECO:0000313" key="6">
    <source>
        <dbReference type="Proteomes" id="UP000321085"/>
    </source>
</evidence>
<dbReference type="InterPro" id="IPR029787">
    <property type="entry name" value="Nucleotide_cyclase"/>
</dbReference>
<dbReference type="SMART" id="SM00028">
    <property type="entry name" value="TPR"/>
    <property type="match status" value="2"/>
</dbReference>
<dbReference type="PROSITE" id="PS50005">
    <property type="entry name" value="TPR"/>
    <property type="match status" value="1"/>
</dbReference>
<dbReference type="Gene3D" id="3.30.70.1230">
    <property type="entry name" value="Nucleotide cyclase"/>
    <property type="match status" value="1"/>
</dbReference>
<gene>
    <name evidence="5" type="ORF">MAE02_27490</name>
</gene>
<keyword evidence="2" id="KW-0067">ATP-binding</keyword>
<dbReference type="SUPFAM" id="SSF55073">
    <property type="entry name" value="Nucleotide cyclase"/>
    <property type="match status" value="1"/>
</dbReference>
<dbReference type="Pfam" id="PF13191">
    <property type="entry name" value="AAA_16"/>
    <property type="match status" value="1"/>
</dbReference>
<keyword evidence="1" id="KW-0547">Nucleotide-binding</keyword>
<dbReference type="Gene3D" id="1.25.40.10">
    <property type="entry name" value="Tetratricopeptide repeat domain"/>
    <property type="match status" value="1"/>
</dbReference>
<evidence type="ECO:0000313" key="5">
    <source>
        <dbReference type="EMBL" id="GEO15053.1"/>
    </source>
</evidence>
<dbReference type="PANTHER" id="PTHR16305:SF28">
    <property type="entry name" value="GUANYLATE CYCLASE DOMAIN-CONTAINING PROTEIN"/>
    <property type="match status" value="1"/>
</dbReference>
<evidence type="ECO:0000256" key="2">
    <source>
        <dbReference type="ARBA" id="ARBA00022840"/>
    </source>
</evidence>
<dbReference type="PROSITE" id="PS50125">
    <property type="entry name" value="GUANYLATE_CYCLASE_2"/>
    <property type="match status" value="1"/>
</dbReference>
<dbReference type="GO" id="GO:0005524">
    <property type="term" value="F:ATP binding"/>
    <property type="evidence" value="ECO:0007669"/>
    <property type="project" value="UniProtKB-KW"/>
</dbReference>
<reference evidence="5 6" key="1">
    <citation type="submission" date="2019-07" db="EMBL/GenBank/DDBJ databases">
        <title>Whole genome shotgun sequence of Microvirga aerophila NBRC 106136.</title>
        <authorList>
            <person name="Hosoyama A."/>
            <person name="Uohara A."/>
            <person name="Ohji S."/>
            <person name="Ichikawa N."/>
        </authorList>
    </citation>
    <scope>NUCLEOTIDE SEQUENCE [LARGE SCALE GENOMIC DNA]</scope>
    <source>
        <strain evidence="5 6">NBRC 106136</strain>
    </source>
</reference>
<dbReference type="PANTHER" id="PTHR16305">
    <property type="entry name" value="TESTICULAR SOLUBLE ADENYLYL CYCLASE"/>
    <property type="match status" value="1"/>
</dbReference>
<feature type="domain" description="Guanylate cyclase" evidence="4">
    <location>
        <begin position="21"/>
        <end position="152"/>
    </location>
</feature>
<organism evidence="5 6">
    <name type="scientific">Microvirga aerophila</name>
    <dbReference type="NCBI Taxonomy" id="670291"/>
    <lineage>
        <taxon>Bacteria</taxon>
        <taxon>Pseudomonadati</taxon>
        <taxon>Pseudomonadota</taxon>
        <taxon>Alphaproteobacteria</taxon>
        <taxon>Hyphomicrobiales</taxon>
        <taxon>Methylobacteriaceae</taxon>
        <taxon>Microvirga</taxon>
    </lineage>
</organism>
<dbReference type="InterPro" id="IPR011990">
    <property type="entry name" value="TPR-like_helical_dom_sf"/>
</dbReference>
<protein>
    <submittedName>
        <fullName evidence="5">Adenylate/guanylate cyclase domain-containing protein</fullName>
    </submittedName>
</protein>
<accession>A0A512BST6</accession>
<dbReference type="InterPro" id="IPR027417">
    <property type="entry name" value="P-loop_NTPase"/>
</dbReference>
<comment type="caution">
    <text evidence="5">The sequence shown here is derived from an EMBL/GenBank/DDBJ whole genome shotgun (WGS) entry which is preliminary data.</text>
</comment>
<dbReference type="EMBL" id="BJYU01000034">
    <property type="protein sequence ID" value="GEO15053.1"/>
    <property type="molecule type" value="Genomic_DNA"/>
</dbReference>
<dbReference type="GO" id="GO:0035556">
    <property type="term" value="P:intracellular signal transduction"/>
    <property type="evidence" value="ECO:0007669"/>
    <property type="project" value="InterPro"/>
</dbReference>
<proteinExistence type="predicted"/>
<dbReference type="SUPFAM" id="SSF52540">
    <property type="entry name" value="P-loop containing nucleoside triphosphate hydrolases"/>
    <property type="match status" value="1"/>
</dbReference>
<dbReference type="InterPro" id="IPR019734">
    <property type="entry name" value="TPR_rpt"/>
</dbReference>
<dbReference type="RefSeq" id="WP_114184980.1">
    <property type="nucleotide sequence ID" value="NZ_BJYU01000034.1"/>
</dbReference>
<dbReference type="InterPro" id="IPR041664">
    <property type="entry name" value="AAA_16"/>
</dbReference>
<dbReference type="CDD" id="cd07302">
    <property type="entry name" value="CHD"/>
    <property type="match status" value="1"/>
</dbReference>
<dbReference type="SUPFAM" id="SSF48452">
    <property type="entry name" value="TPR-like"/>
    <property type="match status" value="1"/>
</dbReference>
<dbReference type="GO" id="GO:0004016">
    <property type="term" value="F:adenylate cyclase activity"/>
    <property type="evidence" value="ECO:0007669"/>
    <property type="project" value="TreeGrafter"/>
</dbReference>
<name>A0A512BST6_9HYPH</name>
<dbReference type="GO" id="GO:0005737">
    <property type="term" value="C:cytoplasm"/>
    <property type="evidence" value="ECO:0007669"/>
    <property type="project" value="TreeGrafter"/>
</dbReference>
<dbReference type="Pfam" id="PF00211">
    <property type="entry name" value="Guanylate_cyc"/>
    <property type="match status" value="1"/>
</dbReference>
<keyword evidence="3" id="KW-0802">TPR repeat</keyword>
<dbReference type="SMART" id="SM00044">
    <property type="entry name" value="CYCc"/>
    <property type="match status" value="1"/>
</dbReference>
<keyword evidence="6" id="KW-1185">Reference proteome</keyword>
<evidence type="ECO:0000259" key="4">
    <source>
        <dbReference type="PROSITE" id="PS50125"/>
    </source>
</evidence>
<evidence type="ECO:0000256" key="1">
    <source>
        <dbReference type="ARBA" id="ARBA00022741"/>
    </source>
</evidence>
<dbReference type="AlphaFoldDB" id="A0A512BST6"/>
<dbReference type="OrthoDB" id="9785312at2"/>
<evidence type="ECO:0000256" key="3">
    <source>
        <dbReference type="PROSITE-ProRule" id="PRU00339"/>
    </source>
</evidence>
<dbReference type="InterPro" id="IPR001054">
    <property type="entry name" value="A/G_cyclase"/>
</dbReference>